<feature type="transmembrane region" description="Helical" evidence="3">
    <location>
        <begin position="189"/>
        <end position="208"/>
    </location>
</feature>
<evidence type="ECO:0000256" key="1">
    <source>
        <dbReference type="ARBA" id="ARBA00006432"/>
    </source>
</evidence>
<evidence type="ECO:0000259" key="4">
    <source>
        <dbReference type="Pfam" id="PF00501"/>
    </source>
</evidence>
<dbReference type="InterPro" id="IPR020845">
    <property type="entry name" value="AMP-binding_CS"/>
</dbReference>
<dbReference type="GO" id="GO:0031956">
    <property type="term" value="F:medium-chain fatty acid-CoA ligase activity"/>
    <property type="evidence" value="ECO:0007669"/>
    <property type="project" value="TreeGrafter"/>
</dbReference>
<name>E1YLX7_9BACT</name>
<dbReference type="Pfam" id="PF00501">
    <property type="entry name" value="AMP-binding"/>
    <property type="match status" value="1"/>
</dbReference>
<sequence length="484" mass="54305">MVNIFETIKKETYGHRTKIAVIEGNQSISYKELINSAQNLALRIKACGIKPLDRVAMLCNDSIDYIIISLAILSARAVVVPVSPSLSWDETETVLKMIDINYLIFDNSPYLIKDSKIIFSGFKNGKKFFIHRRNSEDNVSDDYYAINPAFIRFSSGTTGESKGVVLSHESIIERTDAADKALCMTSEDIVIWVLSMSYHFVVTILLFLRRASTIVLCGSLFPESFFDSIKIFKPTFIYASPFHYHVLANSDDLSSDLLSTVRIAISTAMKLPQSTASEFYDRFGFELCEAYGIIEVGLPFVNLSGIKAKRGSAGKVLPDYDIKIENPDGNRTGELFIKGKGLFDAYFSPWKNRKEVLLNGWFKTGDLGSIDNDGFLNISGRDKNVINFTGMKIFPEEVESVLNRHPAVKESFVYGVSHPRYGELPCADIVFKDEVNSDFDTNEIRRFCYSMLPSYKVPKEINPVKILEKTASGKLKRWGAVGNA</sequence>
<feature type="domain" description="AMP-binding enzyme C-terminal" evidence="5">
    <location>
        <begin position="397"/>
        <end position="474"/>
    </location>
</feature>
<proteinExistence type="inferred from homology"/>
<dbReference type="SUPFAM" id="SSF56801">
    <property type="entry name" value="Acetyl-CoA synthetase-like"/>
    <property type="match status" value="1"/>
</dbReference>
<evidence type="ECO:0000259" key="5">
    <source>
        <dbReference type="Pfam" id="PF13193"/>
    </source>
</evidence>
<dbReference type="Gene3D" id="3.40.50.12780">
    <property type="entry name" value="N-terminal domain of ligase-like"/>
    <property type="match status" value="1"/>
</dbReference>
<dbReference type="AlphaFoldDB" id="E1YLX7"/>
<gene>
    <name evidence="6" type="ORF">N47_E46220</name>
</gene>
<evidence type="ECO:0000256" key="3">
    <source>
        <dbReference type="SAM" id="Phobius"/>
    </source>
</evidence>
<feature type="domain" description="AMP-dependent synthetase/ligase" evidence="4">
    <location>
        <begin position="14"/>
        <end position="347"/>
    </location>
</feature>
<dbReference type="EMBL" id="FR695877">
    <property type="protein sequence ID" value="CBX31110.1"/>
    <property type="molecule type" value="Genomic_DNA"/>
</dbReference>
<keyword evidence="3" id="KW-1133">Transmembrane helix</keyword>
<accession>E1YLX7</accession>
<dbReference type="InterPro" id="IPR045851">
    <property type="entry name" value="AMP-bd_C_sf"/>
</dbReference>
<dbReference type="Pfam" id="PF13193">
    <property type="entry name" value="AMP-binding_C"/>
    <property type="match status" value="1"/>
</dbReference>
<dbReference type="InterPro" id="IPR000873">
    <property type="entry name" value="AMP-dep_synth/lig_dom"/>
</dbReference>
<dbReference type="PANTHER" id="PTHR43201">
    <property type="entry name" value="ACYL-COA SYNTHETASE"/>
    <property type="match status" value="1"/>
</dbReference>
<keyword evidence="2" id="KW-0436">Ligase</keyword>
<evidence type="ECO:0000256" key="2">
    <source>
        <dbReference type="ARBA" id="ARBA00022598"/>
    </source>
</evidence>
<reference evidence="6" key="1">
    <citation type="journal article" date="2011" name="Environ. Microbiol.">
        <title>Genomic insights into the metabolic potential of the polycyclic aromatic hydrocarbon degrading sulfate-reducing Deltaproteobacterium N47.</title>
        <authorList>
            <person name="Bergmann F."/>
            <person name="Selesi D."/>
            <person name="Weinmaier T."/>
            <person name="Tischler P."/>
            <person name="Rattei T."/>
            <person name="Meckenstock R.U."/>
        </authorList>
    </citation>
    <scope>NUCLEOTIDE SEQUENCE</scope>
</reference>
<keyword evidence="3" id="KW-0812">Transmembrane</keyword>
<protein>
    <submittedName>
        <fullName evidence="6">Uncharacterized protein</fullName>
    </submittedName>
</protein>
<dbReference type="PANTHER" id="PTHR43201:SF5">
    <property type="entry name" value="MEDIUM-CHAIN ACYL-COA LIGASE ACSF2, MITOCHONDRIAL"/>
    <property type="match status" value="1"/>
</dbReference>
<dbReference type="InterPro" id="IPR025110">
    <property type="entry name" value="AMP-bd_C"/>
</dbReference>
<comment type="similarity">
    <text evidence="1">Belongs to the ATP-dependent AMP-binding enzyme family.</text>
</comment>
<dbReference type="GO" id="GO:0006631">
    <property type="term" value="P:fatty acid metabolic process"/>
    <property type="evidence" value="ECO:0007669"/>
    <property type="project" value="TreeGrafter"/>
</dbReference>
<dbReference type="PROSITE" id="PS00455">
    <property type="entry name" value="AMP_BINDING"/>
    <property type="match status" value="1"/>
</dbReference>
<keyword evidence="3" id="KW-0472">Membrane</keyword>
<evidence type="ECO:0000313" key="6">
    <source>
        <dbReference type="EMBL" id="CBX31110.1"/>
    </source>
</evidence>
<organism evidence="6">
    <name type="scientific">uncultured Desulfobacterium sp</name>
    <dbReference type="NCBI Taxonomy" id="201089"/>
    <lineage>
        <taxon>Bacteria</taxon>
        <taxon>Pseudomonadati</taxon>
        <taxon>Thermodesulfobacteriota</taxon>
        <taxon>Desulfobacteria</taxon>
        <taxon>Desulfobacterales</taxon>
        <taxon>Desulfobacteriaceae</taxon>
        <taxon>Desulfobacterium</taxon>
        <taxon>environmental samples</taxon>
    </lineage>
</organism>
<dbReference type="InterPro" id="IPR042099">
    <property type="entry name" value="ANL_N_sf"/>
</dbReference>
<dbReference type="Gene3D" id="3.30.300.30">
    <property type="match status" value="1"/>
</dbReference>